<dbReference type="InterPro" id="IPR005352">
    <property type="entry name" value="Erg28"/>
</dbReference>
<keyword evidence="10" id="KW-0472">Membrane</keyword>
<dbReference type="GO" id="GO:0030674">
    <property type="term" value="F:protein-macromolecule adaptor activity"/>
    <property type="evidence" value="ECO:0007669"/>
    <property type="project" value="TreeGrafter"/>
</dbReference>
<keyword evidence="4" id="KW-0812">Transmembrane</keyword>
<comment type="caution">
    <text evidence="14">The sequence shown here is derived from an EMBL/GenBank/DDBJ whole genome shotgun (WGS) entry which is preliminary data.</text>
</comment>
<evidence type="ECO:0000256" key="6">
    <source>
        <dbReference type="ARBA" id="ARBA00022955"/>
    </source>
</evidence>
<evidence type="ECO:0000256" key="8">
    <source>
        <dbReference type="ARBA" id="ARBA00023011"/>
    </source>
</evidence>
<protein>
    <submittedName>
        <fullName evidence="14">Uncharacterized protein</fullName>
    </submittedName>
</protein>
<keyword evidence="11" id="KW-1207">Sterol metabolism</keyword>
<evidence type="ECO:0000256" key="2">
    <source>
        <dbReference type="ARBA" id="ARBA00005377"/>
    </source>
</evidence>
<feature type="compositionally biased region" description="Basic and acidic residues" evidence="13">
    <location>
        <begin position="477"/>
        <end position="493"/>
    </location>
</feature>
<dbReference type="PANTHER" id="PTHR15451:SF19">
    <property type="entry name" value="ERGOSTEROL BIOSYNTHETIC PROTEIN 28 HOMOLOG"/>
    <property type="match status" value="1"/>
</dbReference>
<organism evidence="14 15">
    <name type="scientific">Coptis chinensis</name>
    <dbReference type="NCBI Taxonomy" id="261450"/>
    <lineage>
        <taxon>Eukaryota</taxon>
        <taxon>Viridiplantae</taxon>
        <taxon>Streptophyta</taxon>
        <taxon>Embryophyta</taxon>
        <taxon>Tracheophyta</taxon>
        <taxon>Spermatophyta</taxon>
        <taxon>Magnoliopsida</taxon>
        <taxon>Ranunculales</taxon>
        <taxon>Ranunculaceae</taxon>
        <taxon>Coptidoideae</taxon>
        <taxon>Coptis</taxon>
    </lineage>
</organism>
<keyword evidence="3" id="KW-0444">Lipid biosynthesis</keyword>
<dbReference type="PANTHER" id="PTHR15451">
    <property type="entry name" value="ERGOSTEROL BIOSYNTHETIC PROTEIN 28-RELATED"/>
    <property type="match status" value="1"/>
</dbReference>
<name>A0A835IKF5_9MAGN</name>
<evidence type="ECO:0000256" key="11">
    <source>
        <dbReference type="ARBA" id="ARBA00023166"/>
    </source>
</evidence>
<proteinExistence type="inferred from homology"/>
<keyword evidence="6" id="KW-0752">Steroid biosynthesis</keyword>
<evidence type="ECO:0000256" key="7">
    <source>
        <dbReference type="ARBA" id="ARBA00022989"/>
    </source>
</evidence>
<evidence type="ECO:0000256" key="4">
    <source>
        <dbReference type="ARBA" id="ARBA00022692"/>
    </source>
</evidence>
<keyword evidence="5" id="KW-0256">Endoplasmic reticulum</keyword>
<keyword evidence="7" id="KW-1133">Transmembrane helix</keyword>
<keyword evidence="12" id="KW-0753">Steroid metabolism</keyword>
<evidence type="ECO:0000313" key="14">
    <source>
        <dbReference type="EMBL" id="KAF9619485.1"/>
    </source>
</evidence>
<dbReference type="GO" id="GO:0005789">
    <property type="term" value="C:endoplasmic reticulum membrane"/>
    <property type="evidence" value="ECO:0007669"/>
    <property type="project" value="UniProtKB-SubCell"/>
</dbReference>
<comment type="similarity">
    <text evidence="2">Belongs to the ERG28 family.</text>
</comment>
<sequence length="493" mass="54549">MHNNTTHLMQAQMKVSLSTPTIGPPTMINLAITVIAPIEPVLAHDLPTVTALPPVSSEPGNSSLAIDSGQVIGSSISCVEGLRFLNVKLLESKGHAAGTYGFFHLQNMSITAKIVHPGYEALHLLKSVRKCTTICCCFLPYDIIVSRNFCGFANVTSNQFDILFLEGCKCFFLWILGESGSTSKPTNTHQTSKGHLDLKGLWILPFALQSVHDLPDGLGQTIFNATTAIVVLTVYVDRTTTMSTDERKIENQFGFFNKLLNPAMALLIKRNNEQCRDTFDHELYLGTRGSLILSTVRVVGYRGTLKCSLLSAFLILLSRFVLGNVSNSSHADSGYLVLIFLLHYLETARFRQVWDEAAKNTAYLKMTIYHSTDMALCYHISRVIWLFATDMSEVTDVHGRTFGVWTLLTCTLCFLCAFNLENKPLYENSYYNLRSISARSMGVQPPGPLRSPTICHGSPSQSRDVSRTFGRIIPGESESRSRAVGDVAKPEQD</sequence>
<reference evidence="14 15" key="1">
    <citation type="submission" date="2020-10" db="EMBL/GenBank/DDBJ databases">
        <title>The Coptis chinensis genome and diversification of protoberbering-type alkaloids.</title>
        <authorList>
            <person name="Wang B."/>
            <person name="Shu S."/>
            <person name="Song C."/>
            <person name="Liu Y."/>
        </authorList>
    </citation>
    <scope>NUCLEOTIDE SEQUENCE [LARGE SCALE GENOMIC DNA]</scope>
    <source>
        <strain evidence="14">HL-2020</strain>
        <tissue evidence="14">Leaf</tissue>
    </source>
</reference>
<comment type="subcellular location">
    <subcellularLocation>
        <location evidence="1">Endoplasmic reticulum membrane</location>
        <topology evidence="1">Multi-pass membrane protein</topology>
    </subcellularLocation>
</comment>
<accession>A0A835IKF5</accession>
<evidence type="ECO:0000256" key="1">
    <source>
        <dbReference type="ARBA" id="ARBA00004477"/>
    </source>
</evidence>
<evidence type="ECO:0000256" key="3">
    <source>
        <dbReference type="ARBA" id="ARBA00022516"/>
    </source>
</evidence>
<keyword evidence="8" id="KW-0756">Sterol biosynthesis</keyword>
<dbReference type="GO" id="GO:0016126">
    <property type="term" value="P:sterol biosynthetic process"/>
    <property type="evidence" value="ECO:0007669"/>
    <property type="project" value="UniProtKB-KW"/>
</dbReference>
<dbReference type="EMBL" id="JADFTS010000002">
    <property type="protein sequence ID" value="KAF9619485.1"/>
    <property type="molecule type" value="Genomic_DNA"/>
</dbReference>
<feature type="region of interest" description="Disordered" evidence="13">
    <location>
        <begin position="443"/>
        <end position="493"/>
    </location>
</feature>
<evidence type="ECO:0000313" key="15">
    <source>
        <dbReference type="Proteomes" id="UP000631114"/>
    </source>
</evidence>
<keyword evidence="15" id="KW-1185">Reference proteome</keyword>
<evidence type="ECO:0000256" key="13">
    <source>
        <dbReference type="SAM" id="MobiDB-lite"/>
    </source>
</evidence>
<evidence type="ECO:0000256" key="9">
    <source>
        <dbReference type="ARBA" id="ARBA00023098"/>
    </source>
</evidence>
<evidence type="ECO:0000256" key="5">
    <source>
        <dbReference type="ARBA" id="ARBA00022824"/>
    </source>
</evidence>
<keyword evidence="9" id="KW-0443">Lipid metabolism</keyword>
<dbReference type="AlphaFoldDB" id="A0A835IKF5"/>
<evidence type="ECO:0000256" key="12">
    <source>
        <dbReference type="ARBA" id="ARBA00023221"/>
    </source>
</evidence>
<dbReference type="Pfam" id="PF03694">
    <property type="entry name" value="Erg28"/>
    <property type="match status" value="1"/>
</dbReference>
<evidence type="ECO:0000256" key="10">
    <source>
        <dbReference type="ARBA" id="ARBA00023136"/>
    </source>
</evidence>
<gene>
    <name evidence="14" type="ORF">IFM89_007233</name>
</gene>
<dbReference type="OrthoDB" id="196264at2759"/>
<dbReference type="Proteomes" id="UP000631114">
    <property type="component" value="Unassembled WGS sequence"/>
</dbReference>